<evidence type="ECO:0000259" key="1">
    <source>
        <dbReference type="Pfam" id="PF20700"/>
    </source>
</evidence>
<evidence type="ECO:0000313" key="3">
    <source>
        <dbReference type="Proteomes" id="UP000691718"/>
    </source>
</evidence>
<protein>
    <submittedName>
        <fullName evidence="2">(apollo) hypothetical protein</fullName>
    </submittedName>
</protein>
<proteinExistence type="predicted"/>
<keyword evidence="3" id="KW-1185">Reference proteome</keyword>
<accession>A0A8S3X6C1</accession>
<dbReference type="Pfam" id="PF20700">
    <property type="entry name" value="Mutator"/>
    <property type="match status" value="1"/>
</dbReference>
<comment type="caution">
    <text evidence="2">The sequence shown here is derived from an EMBL/GenBank/DDBJ whole genome shotgun (WGS) entry which is preliminary data.</text>
</comment>
<dbReference type="AlphaFoldDB" id="A0A8S3X6C1"/>
<organism evidence="2 3">
    <name type="scientific">Parnassius apollo</name>
    <name type="common">Apollo butterfly</name>
    <name type="synonym">Papilio apollo</name>
    <dbReference type="NCBI Taxonomy" id="110799"/>
    <lineage>
        <taxon>Eukaryota</taxon>
        <taxon>Metazoa</taxon>
        <taxon>Ecdysozoa</taxon>
        <taxon>Arthropoda</taxon>
        <taxon>Hexapoda</taxon>
        <taxon>Insecta</taxon>
        <taxon>Pterygota</taxon>
        <taxon>Neoptera</taxon>
        <taxon>Endopterygota</taxon>
        <taxon>Lepidoptera</taxon>
        <taxon>Glossata</taxon>
        <taxon>Ditrysia</taxon>
        <taxon>Papilionoidea</taxon>
        <taxon>Papilionidae</taxon>
        <taxon>Parnassiinae</taxon>
        <taxon>Parnassini</taxon>
        <taxon>Parnassius</taxon>
        <taxon>Parnassius</taxon>
    </lineage>
</organism>
<evidence type="ECO:0000313" key="2">
    <source>
        <dbReference type="EMBL" id="CAG5000287.1"/>
    </source>
</evidence>
<reference evidence="2" key="1">
    <citation type="submission" date="2021-04" db="EMBL/GenBank/DDBJ databases">
        <authorList>
            <person name="Tunstrom K."/>
        </authorList>
    </citation>
    <scope>NUCLEOTIDE SEQUENCE</scope>
</reference>
<dbReference type="InterPro" id="IPR049012">
    <property type="entry name" value="Mutator_transp_dom"/>
</dbReference>
<sequence length="197" mass="22537">MVTIRFVSFSTQNTQPRTYARVKPKIRLEATYSALSTSTVTAEPVVEPLEINWPQADPEIDSFQSIVEAVPNKCLSEISGYCIVDLKHVIQWAMLMERHRNMCESSQIEFVSERLDGFRSDLIYKCNMYDKGLGHFTESSDKINTAFVWATVTSGSFYTQVAHITSLMDIPTMSVNKFRRIEKKNWQCVVRTFEGGN</sequence>
<dbReference type="EMBL" id="CAJQZP010000945">
    <property type="protein sequence ID" value="CAG5000287.1"/>
    <property type="molecule type" value="Genomic_DNA"/>
</dbReference>
<gene>
    <name evidence="2" type="ORF">PAPOLLO_LOCUS13692</name>
</gene>
<dbReference type="Proteomes" id="UP000691718">
    <property type="component" value="Unassembled WGS sequence"/>
</dbReference>
<name>A0A8S3X6C1_PARAO</name>
<feature type="domain" description="Mutator-like transposase" evidence="1">
    <location>
        <begin position="80"/>
        <end position="184"/>
    </location>
</feature>
<dbReference type="OrthoDB" id="421276at2759"/>